<sequence>MGISSRLAPPPPCSPPTVAFLRLPHLAWDVRVAGAAGRATPAGSPRAASVVVCTLRAGAAAALAETPRVVAEECGDEESRRRYAEALRPFLRGLRRDLGRPAPEPLTVWTWAGATALLAAWLLAPEVAGGRPCAVTLMEENPELAGRAAARLNAGAGGGSERAQIVAHAGPDRRRASGDRGGAALS</sequence>
<comment type="caution">
    <text evidence="2">The sequence shown here is derived from an EMBL/GenBank/DDBJ whole genome shotgun (WGS) entry which is preliminary data.</text>
</comment>
<keyword evidence="3" id="KW-1185">Reference proteome</keyword>
<proteinExistence type="predicted"/>
<evidence type="ECO:0000313" key="3">
    <source>
        <dbReference type="Proteomes" id="UP001189429"/>
    </source>
</evidence>
<evidence type="ECO:0000313" key="2">
    <source>
        <dbReference type="EMBL" id="CAK0844993.1"/>
    </source>
</evidence>
<evidence type="ECO:0000256" key="1">
    <source>
        <dbReference type="SAM" id="MobiDB-lite"/>
    </source>
</evidence>
<dbReference type="Proteomes" id="UP001189429">
    <property type="component" value="Unassembled WGS sequence"/>
</dbReference>
<accession>A0ABN9TGK7</accession>
<dbReference type="EMBL" id="CAUYUJ010014707">
    <property type="protein sequence ID" value="CAK0844993.1"/>
    <property type="molecule type" value="Genomic_DNA"/>
</dbReference>
<protein>
    <submittedName>
        <fullName evidence="2">Uncharacterized protein</fullName>
    </submittedName>
</protein>
<organism evidence="2 3">
    <name type="scientific">Prorocentrum cordatum</name>
    <dbReference type="NCBI Taxonomy" id="2364126"/>
    <lineage>
        <taxon>Eukaryota</taxon>
        <taxon>Sar</taxon>
        <taxon>Alveolata</taxon>
        <taxon>Dinophyceae</taxon>
        <taxon>Prorocentrales</taxon>
        <taxon>Prorocentraceae</taxon>
        <taxon>Prorocentrum</taxon>
    </lineage>
</organism>
<reference evidence="2" key="1">
    <citation type="submission" date="2023-10" db="EMBL/GenBank/DDBJ databases">
        <authorList>
            <person name="Chen Y."/>
            <person name="Shah S."/>
            <person name="Dougan E. K."/>
            <person name="Thang M."/>
            <person name="Chan C."/>
        </authorList>
    </citation>
    <scope>NUCLEOTIDE SEQUENCE [LARGE SCALE GENOMIC DNA]</scope>
</reference>
<gene>
    <name evidence="2" type="ORF">PCOR1329_LOCUS38925</name>
</gene>
<feature type="region of interest" description="Disordered" evidence="1">
    <location>
        <begin position="154"/>
        <end position="186"/>
    </location>
</feature>
<name>A0ABN9TGK7_9DINO</name>